<dbReference type="PROSITE" id="PS50011">
    <property type="entry name" value="PROTEIN_KINASE_DOM"/>
    <property type="match status" value="1"/>
</dbReference>
<protein>
    <recommendedName>
        <fullName evidence="3">Protein kinase domain-containing protein</fullName>
    </recommendedName>
</protein>
<feature type="compositionally biased region" description="Low complexity" evidence="1">
    <location>
        <begin position="1248"/>
        <end position="1260"/>
    </location>
</feature>
<dbReference type="eggNOG" id="ENOG502S5S8">
    <property type="taxonomic scope" value="Eukaryota"/>
</dbReference>
<feature type="region of interest" description="Disordered" evidence="1">
    <location>
        <begin position="367"/>
        <end position="389"/>
    </location>
</feature>
<organism evidence="5">
    <name type="scientific">Volvox carteri f. nagariensis</name>
    <dbReference type="NCBI Taxonomy" id="3068"/>
    <lineage>
        <taxon>Eukaryota</taxon>
        <taxon>Viridiplantae</taxon>
        <taxon>Chlorophyta</taxon>
        <taxon>core chlorophytes</taxon>
        <taxon>Chlorophyceae</taxon>
        <taxon>CS clade</taxon>
        <taxon>Chlamydomonadales</taxon>
        <taxon>Volvocaceae</taxon>
        <taxon>Volvox</taxon>
    </lineage>
</organism>
<evidence type="ECO:0000313" key="5">
    <source>
        <dbReference type="Proteomes" id="UP000001058"/>
    </source>
</evidence>
<dbReference type="PANTHER" id="PTHR44305">
    <property type="entry name" value="SI:DKEY-192D15.2-RELATED"/>
    <property type="match status" value="1"/>
</dbReference>
<gene>
    <name evidence="4" type="ORF">VOLCADRAFT_116901</name>
</gene>
<feature type="compositionally biased region" description="Pro residues" evidence="1">
    <location>
        <begin position="1971"/>
        <end position="1980"/>
    </location>
</feature>
<feature type="region of interest" description="Disordered" evidence="1">
    <location>
        <begin position="1837"/>
        <end position="1983"/>
    </location>
</feature>
<feature type="compositionally biased region" description="Basic and acidic residues" evidence="1">
    <location>
        <begin position="1228"/>
        <end position="1246"/>
    </location>
</feature>
<keyword evidence="5" id="KW-1185">Reference proteome</keyword>
<feature type="compositionally biased region" description="Low complexity" evidence="1">
    <location>
        <begin position="2597"/>
        <end position="2623"/>
    </location>
</feature>
<feature type="compositionally biased region" description="Polar residues" evidence="1">
    <location>
        <begin position="2328"/>
        <end position="2343"/>
    </location>
</feature>
<dbReference type="Gene3D" id="3.30.200.20">
    <property type="entry name" value="Phosphorylase Kinase, domain 1"/>
    <property type="match status" value="1"/>
</dbReference>
<feature type="compositionally biased region" description="Pro residues" evidence="1">
    <location>
        <begin position="2682"/>
        <end position="2691"/>
    </location>
</feature>
<feature type="compositionally biased region" description="Low complexity" evidence="1">
    <location>
        <begin position="2692"/>
        <end position="2705"/>
    </location>
</feature>
<feature type="compositionally biased region" description="Low complexity" evidence="1">
    <location>
        <begin position="1713"/>
        <end position="1723"/>
    </location>
</feature>
<dbReference type="Proteomes" id="UP000001058">
    <property type="component" value="Unassembled WGS sequence"/>
</dbReference>
<dbReference type="InterPro" id="IPR008271">
    <property type="entry name" value="Ser/Thr_kinase_AS"/>
</dbReference>
<reference evidence="4 5" key="1">
    <citation type="journal article" date="2010" name="Science">
        <title>Genomic analysis of organismal complexity in the multicellular green alga Volvox carteri.</title>
        <authorList>
            <person name="Prochnik S.E."/>
            <person name="Umen J."/>
            <person name="Nedelcu A.M."/>
            <person name="Hallmann A."/>
            <person name="Miller S.M."/>
            <person name="Nishii I."/>
            <person name="Ferris P."/>
            <person name="Kuo A."/>
            <person name="Mitros T."/>
            <person name="Fritz-Laylin L.K."/>
            <person name="Hellsten U."/>
            <person name="Chapman J."/>
            <person name="Simakov O."/>
            <person name="Rensing S.A."/>
            <person name="Terry A."/>
            <person name="Pangilinan J."/>
            <person name="Kapitonov V."/>
            <person name="Jurka J."/>
            <person name="Salamov A."/>
            <person name="Shapiro H."/>
            <person name="Schmutz J."/>
            <person name="Grimwood J."/>
            <person name="Lindquist E."/>
            <person name="Lucas S."/>
            <person name="Grigoriev I.V."/>
            <person name="Schmitt R."/>
            <person name="Kirk D."/>
            <person name="Rokhsar D.S."/>
        </authorList>
    </citation>
    <scope>NUCLEOTIDE SEQUENCE [LARGE SCALE GENOMIC DNA]</scope>
    <source>
        <strain evidence="5">f. Nagariensis / Eve</strain>
    </source>
</reference>
<feature type="compositionally biased region" description="Polar residues" evidence="1">
    <location>
        <begin position="1730"/>
        <end position="1741"/>
    </location>
</feature>
<dbReference type="GO" id="GO:0004672">
    <property type="term" value="F:protein kinase activity"/>
    <property type="evidence" value="ECO:0007669"/>
    <property type="project" value="InterPro"/>
</dbReference>
<feature type="region of interest" description="Disordered" evidence="1">
    <location>
        <begin position="2595"/>
        <end position="2624"/>
    </location>
</feature>
<feature type="region of interest" description="Disordered" evidence="1">
    <location>
        <begin position="1996"/>
        <end position="2018"/>
    </location>
</feature>
<feature type="compositionally biased region" description="Low complexity" evidence="1">
    <location>
        <begin position="1996"/>
        <end position="2012"/>
    </location>
</feature>
<sequence length="2852" mass="301638">RKALREVLSLGFLSSLLDLALESKSDAFDPAAAAVSAAPVVGVVAVASKADVPSVRWDAVDAAGPEAGRRLRQMGSAPGRGANGQRPIHSLLRVRVDGTAGGADRQSILEKDREQLRTWALGVLRELHANVTLEELHAALLRNAVQCGAVPAREGAAWFKLYPYINNDDIVVRSRQLLAVLMHSSRSSQEAWAAVTQAFLHSLVQPDNEAARVMAEMWSGGEAHGSQAFEVTPESYQSYVRNLQDKMDQLLGGLLQEGLEDGGSPRAGRSLSEKDLAAYRLAMTPRSYLQAAGQKLLYHAALQIPCMAELPERIPNWTLRNLYGRPFAEAIKLALQHGMAAIKEAFGPSGEGPDERVRGGKLAHSLLQSGRKDGPQKSQERQPPPLSKRAAAAAARLSCGWRTAAGGGNSGSADGTGGVGKGDACQRALSRARTAVEFFAEVERDIRGFKEGFTAIILKSSGAPGGALLRPGSYRGLQQQQQPLQPHCAIAYLSVLREDVAWAFREWSSSLRTFLYGSVTSAVQACLADDDLNQPVGAVPLSPVTWPMLADVRLIPDCPSTTQVLEFASWLLSRLPELPETLQPVLAGAVVECLSMLMDRLSLVCTSLTDMPGSRPLSLLLLFHSAACCVRRRLEAMQPGLGGTAATAMGYCPYDGGQDVDLARQHGEALVQADELVTSIQQHTVLAFMQAVYDVVLSSLDRTNWCAFRPEVMRGQSAGPAVRVWHSMLLRMLRAAAQHAAPDAAEWLLGQVLLESASCLTQRYLQVGPTVQMLREFVADAVHLTASVFLFCQPIPVRRRAHVPRGGDSGGGGWGGPATGHGVGWEAQLQDSATDGHDAMKVAFWLRLPFPTARALSEAARELLTRAALLHIPGRQLENIAREAGLLVTGPAKERPECAPSRPNAAAAAGVTVAGAAPTLPARTGTTGDEAASAASAMMGSTDPWVANSAGAAAAAAGVVNLAAASDEERLALWTTWLPSDVVRVLTDPGEAIGLRLGGVGGDGGSDAVDQLLIPLANRMADAAPEVRHASKEPEGPMWRACLEHLAQRANAEEVMLALARRHELHAAVGTEPPGYAESRPVKAKARLSEQTQAFALELQSNSPPADSCRSGFTLDPELRRFNTQLLETCCVAKPDARALLRVELLLGEVRRWLAARPCPAAATAVLYAAGDGLVHAEHAVRSVGLVRFWQPENASVFLALLQLYADVLVQATRAAHMNHRQQQQQRNPEDLKPAPQQQEREKGDAHQQQQQQQQQQQRQSSCSDVVVLASDQEQQQRQQQQARGLAAEKLIPQLSEVSMECGESALQPGRSPQPKQHQQVPLTFAAAALLLRPDWLDMLAEALELLHFNEEFRLAAARAGWEPQEALSKALQLWCFLTQLVRFAAAHADSVKRMEPCLQRLGALLAPPSGTVPHLLDLPLAEDTLVAQLHALWLLQVLYDMPDAKVLYSAQLAEYYVALHHNAMVQSYEASAADPKSAAAELCRIHATLLRSLARHPGAPVRNAFARVKTVDWILEELSLECQLLPAAQQDGEAEDPDSEDSSSDSDITVTDDEDAATGGGIGGSGDGNGEVAAEQSLPSCSARTRLLSPVAPTEADLQEKEAAVAAGSCPAAEAEASRKESKGFSFTYDLNEDVERLIALEDELGREMELDGLDYDDEGKQLKARSDARMAEALAAEAAAAAEAATAAAAAEAGELQPASPAPVGEYSPGAQALQQQQMQAGPRDLQSHGSFGASSRPSGSIPRLALVGLRSVSISSLAAQSPAGKRPSGHGARASRTGNSSGVLSVHEGEDGAGEEPLSGDACCTPSISAAATAAERVAAWSSNLMDAYAAANAGDDSKLPYPPPRRRSRGSGSLDRGSSPAAPQTPPWDGDTINEQPPPPPHQQQQQQQQQQQDDQLQPATGEAGAVVPASAADEPIMAGPVRPRELTSGCPIHPGPLGELHLMVHTTGTGRTTQPSSTTSVAHGRPPLPTKPSLPPLRMVFGASTEAGTAATAPAAPVSSSSPSVSARAHPPGSSRAMVLLSASNRVNNAGLHAASPNAASQQQHQAQQGQAPWAQGPHSTMVALGASPIRDTSRQFYASNEGCSSSTTSAPPQPPSDRPTQPLIPALNLKSLRRRDGGGGSTAPPTDTGRTVPLSSMLRFTNAGSLSNCSGRDSANTLLRSGGTATTPVSSNINAHTHSHGASNLGNGLVASGALRRITETEQKPPEATYQELACQRLLYQDRATHILLLKVVVDLLVAPTATLDPAYVPQYPVHSGVPHAEFILLWHLNAPRNAGVVHDLCRGAQHRARQAAATAVRRAAEAAAAAVSSQPLGRSPRLSDPASSELTTTTTQQGPSDSARDYSPSLNNAATSHQSSSPLSVGRTAPAGPAAAPSGATPRADVAAPTRAGAVTRTLQLLSRPLFDASRYTNLQFVARGTFGDIYRARMEPPRALAWPSPVSQGEAAAAVAAAAAPMQVVIKTIQLPSSSHDPCVLADVFGEVSVMERFRGHECICQLLDYGMHNDAYWLVMRRYRCSLAEWRGRQKPLDEPAAAAAAAAAARVYLSALSQVVDALRLLASHHVVHFDLKCSNVLIEPLPGIRDGELWAPAGGSSSTSNNTNSSTGGNSDSSSTGSSTQHRAPFRCVLADFGEARAYRCAEEAFTARNRGTEVFKSPEMLLLNAVGSRANGAAKSTAPPPPQPWTQPPATAAATAQESAPRSPSRSATGGDGAPAPSSPTATARATIKMTSSMGTAEDAKRTTRQGLAGAGLASDVWSLGCLAYELLSGTVLFGGDYASVTHRVAFGTGEHLTLTEVERGRLANLQELVGLVEWILVRDPAKRPSLDRIAERIEQVRAALAANGLLA</sequence>
<feature type="compositionally biased region" description="Polar residues" evidence="1">
    <location>
        <begin position="1951"/>
        <end position="1966"/>
    </location>
</feature>
<feature type="compositionally biased region" description="Low complexity" evidence="1">
    <location>
        <begin position="2039"/>
        <end position="2062"/>
    </location>
</feature>
<dbReference type="PROSITE" id="PS00108">
    <property type="entry name" value="PROTEIN_KINASE_ST"/>
    <property type="match status" value="1"/>
</dbReference>
<feature type="compositionally biased region" description="Low complexity" evidence="1">
    <location>
        <begin position="2718"/>
        <end position="2727"/>
    </location>
</feature>
<dbReference type="GO" id="GO:0005524">
    <property type="term" value="F:ATP binding"/>
    <property type="evidence" value="ECO:0007669"/>
    <property type="project" value="InterPro"/>
</dbReference>
<dbReference type="SUPFAM" id="SSF56112">
    <property type="entry name" value="Protein kinase-like (PK-like)"/>
    <property type="match status" value="1"/>
</dbReference>
<dbReference type="EMBL" id="GL378331">
    <property type="protein sequence ID" value="EFJ50375.1"/>
    <property type="molecule type" value="Genomic_DNA"/>
</dbReference>
<feature type="region of interest" description="Disordered" evidence="1">
    <location>
        <begin position="1530"/>
        <end position="1577"/>
    </location>
</feature>
<evidence type="ECO:0000313" key="4">
    <source>
        <dbReference type="EMBL" id="EFJ50375.1"/>
    </source>
</evidence>
<feature type="region of interest" description="Disordered" evidence="1">
    <location>
        <begin position="2085"/>
        <end position="2139"/>
    </location>
</feature>
<feature type="region of interest" description="Disordered" evidence="1">
    <location>
        <begin position="2039"/>
        <end position="2064"/>
    </location>
</feature>
<feature type="compositionally biased region" description="Acidic residues" evidence="1">
    <location>
        <begin position="1533"/>
        <end position="1557"/>
    </location>
</feature>
<dbReference type="KEGG" id="vcn:VOLCADRAFT_116901"/>
<dbReference type="InterPro" id="IPR011009">
    <property type="entry name" value="Kinase-like_dom_sf"/>
</dbReference>
<feature type="signal peptide" evidence="2">
    <location>
        <begin position="1"/>
        <end position="27"/>
    </location>
</feature>
<name>D8TQB6_VOLCA</name>
<dbReference type="SMART" id="SM00220">
    <property type="entry name" value="S_TKc"/>
    <property type="match status" value="1"/>
</dbReference>
<dbReference type="OrthoDB" id="568369at2759"/>
<feature type="compositionally biased region" description="Low complexity" evidence="1">
    <location>
        <begin position="1854"/>
        <end position="1864"/>
    </location>
</feature>
<dbReference type="InterPro" id="IPR053083">
    <property type="entry name" value="TF_kinase-domain_protein"/>
</dbReference>
<feature type="compositionally biased region" description="Basic and acidic residues" evidence="1">
    <location>
        <begin position="370"/>
        <end position="380"/>
    </location>
</feature>
<feature type="compositionally biased region" description="Low complexity" evidence="1">
    <location>
        <begin position="2369"/>
        <end position="2387"/>
    </location>
</feature>
<dbReference type="InParanoid" id="D8TQB6"/>
<feature type="region of interest" description="Disordered" evidence="1">
    <location>
        <begin position="1760"/>
        <end position="1803"/>
    </location>
</feature>
<evidence type="ECO:0000259" key="3">
    <source>
        <dbReference type="PROSITE" id="PS50011"/>
    </source>
</evidence>
<dbReference type="GeneID" id="9627319"/>
<feature type="region of interest" description="Disordered" evidence="1">
    <location>
        <begin position="1694"/>
        <end position="1741"/>
    </location>
</feature>
<dbReference type="STRING" id="3068.D8TQB6"/>
<evidence type="ECO:0000256" key="1">
    <source>
        <dbReference type="SAM" id="MobiDB-lite"/>
    </source>
</evidence>
<dbReference type="RefSeq" id="XP_002948500.1">
    <property type="nucleotide sequence ID" value="XM_002948454.1"/>
</dbReference>
<feature type="non-terminal residue" evidence="4">
    <location>
        <position position="1"/>
    </location>
</feature>
<evidence type="ECO:0000256" key="2">
    <source>
        <dbReference type="SAM" id="SignalP"/>
    </source>
</evidence>
<feature type="compositionally biased region" description="Gly residues" evidence="1">
    <location>
        <begin position="1559"/>
        <end position="1570"/>
    </location>
</feature>
<feature type="chain" id="PRO_5003123772" description="Protein kinase domain-containing protein" evidence="2">
    <location>
        <begin position="28"/>
        <end position="2852"/>
    </location>
</feature>
<dbReference type="Gene3D" id="1.10.510.10">
    <property type="entry name" value="Transferase(Phosphotransferase) domain 1"/>
    <property type="match status" value="1"/>
</dbReference>
<feature type="compositionally biased region" description="Low complexity" evidence="1">
    <location>
        <begin position="1887"/>
        <end position="1903"/>
    </location>
</feature>
<dbReference type="InterPro" id="IPR000719">
    <property type="entry name" value="Prot_kinase_dom"/>
</dbReference>
<accession>D8TQB6</accession>
<feature type="compositionally biased region" description="Polar residues" evidence="1">
    <location>
        <begin position="2163"/>
        <end position="2192"/>
    </location>
</feature>
<feature type="region of interest" description="Disordered" evidence="1">
    <location>
        <begin position="2312"/>
        <end position="2392"/>
    </location>
</feature>
<feature type="region of interest" description="Disordered" evidence="1">
    <location>
        <begin position="2675"/>
        <end position="2727"/>
    </location>
</feature>
<keyword evidence="2" id="KW-0732">Signal</keyword>
<feature type="region of interest" description="Disordered" evidence="1">
    <location>
        <begin position="2163"/>
        <end position="2193"/>
    </location>
</feature>
<proteinExistence type="predicted"/>
<feature type="domain" description="Protein kinase" evidence="3">
    <location>
        <begin position="2415"/>
        <end position="2845"/>
    </location>
</feature>
<feature type="region of interest" description="Disordered" evidence="1">
    <location>
        <begin position="1217"/>
        <end position="1265"/>
    </location>
</feature>
<feature type="compositionally biased region" description="Polar residues" evidence="1">
    <location>
        <begin position="2351"/>
        <end position="2366"/>
    </location>
</feature>
<dbReference type="Pfam" id="PF00069">
    <property type="entry name" value="Pkinase"/>
    <property type="match status" value="1"/>
</dbReference>
<dbReference type="PANTHER" id="PTHR44305:SF25">
    <property type="entry name" value="CHROMOSOME UNDETERMINED SCAFFOLD_9, WHOLE GENOME SHOTGUN SEQUENCE"/>
    <property type="match status" value="1"/>
</dbReference>